<feature type="compositionally biased region" description="Basic residues" evidence="1">
    <location>
        <begin position="489"/>
        <end position="500"/>
    </location>
</feature>
<name>A0AAW1NFR2_SAPOF</name>
<feature type="region of interest" description="Disordered" evidence="1">
    <location>
        <begin position="2246"/>
        <end position="2266"/>
    </location>
</feature>
<dbReference type="EMBL" id="JBDFQZ010000001">
    <property type="protein sequence ID" value="KAK9757352.1"/>
    <property type="molecule type" value="Genomic_DNA"/>
</dbReference>
<feature type="compositionally biased region" description="Basic and acidic residues" evidence="1">
    <location>
        <begin position="462"/>
        <end position="488"/>
    </location>
</feature>
<dbReference type="Proteomes" id="UP001443914">
    <property type="component" value="Unassembled WGS sequence"/>
</dbReference>
<dbReference type="PANTHER" id="PTHR33621">
    <property type="entry name" value="ASPARTIC/GLUTAMIC ACID-RICH PROTEIN"/>
    <property type="match status" value="1"/>
</dbReference>
<proteinExistence type="predicted"/>
<gene>
    <name evidence="2" type="ORF">RND81_01G156600</name>
</gene>
<sequence>MMDFHALKRKELQELCKKHGIPANLKNVDMADRLSSLLLKEEKPDNAVRKGRSCLKSVSEVVEVESVEKVENNNNKEVKKVRFSPENQTFLFDKTDPRAVRLMARKKRSFVKLGKDENPVVDSCNLVESQSLDDASSVEYLGRRNLRRKSVVISENVGLVGETNENVGKLGVKGGNLKRNLRSRRGKLNQESPEMISLLSPCGVDKGGNVVEGRNPGVDTCNLVESQSLDDVEYIGRRNLRRKSVVISENVGLVGETDENLGELGVEGGNLGRNLRSRRGKLNQESPEMISLLSTCGVDKEENVVEGRNLRRNSRRSMVQKEDVGSVCENDVEMEKSAVKRGFMDRKLRSREGKVNRENVEVVLLSPGVDNVEKKPVEEGNLKRHLRSRGAKADKETVEVVSLFSPCGVDNLGKQLVEGGILKRSQRSRGGKANDNVAEENKAKKSRRGKRSQEEGGYDETVDQRGNDGRVEEKVNSKEDVVERTVEKKSRKSDRRKTLILKRQDINENVTKKPAAAGVDHSSAGFTPARILSESSQPKFDEAMASVDIVEEKSSAKDVGESAEPNVQTLANASAATPLLQTNGDSGATNVREIQSDLISVAEYTLPEATVTPSLSISKDSPSLRSEAQYGDATFRQLEQTNCRDFGYSLHNMFSDDGICNTDGSKSLESKMDDSAEVLQDRFVKQAGKLEADASLSEEVSDYNSGVQIHDTTTCFLPENREPEVPEPYHAAGDSIQMEQSVENLEVAIQYSPNSSLRLSLAHETEKSEECCEEKGTKETTPGKAELISLTPVKDNALSTDNGSSLRSMDGQYDASNVEELEQSNRTFVSSLKHLFSEDDILNTDERKISKADNDDDAEGLLYTRSISQETKVDASLSEQVAYDQEHQKMEEATQISPSSSLQLNLAHESTRSEISCEEKGIDETTCEKLELHSLSPPKDNDSTCFVMQKSDHDVEQLEQVGSDRTVEFSLQYLFSEGDVLCTDESKSTKSERDDVAEDLQFTRSISRVAETKVDASLSEQVAYGYEHQIFSSCSLESNLACETTQSEDCCQEKGADEMTPEHAELNSLTPAKANDSTPYAMQMSDNEPLLRSVEVKYDKSTVEQLELASNSRFFESTLRHMFSEDDILNTNASKRAKSKKYNGDEDLTDTRAVSHAAETEVDPSLSEQEADDHEHESMTNSSANNEQMAVRLVNEGSEARECSVEQLEQVGSDRTVKFSLQYLVSENDIHCTDESNSTKSEKDDIAEDLEFARSISQVTETKVDASLSKPMAYDSEHQIISSCSLESNLACETTQSEECCQKKGTNETASEHAELNSSTPAKENDSAPHVMQMNDNGPLLRSMEVKYDKSAIEQSEPASNSRFFESSLWHVFSEDDILNTNESKQAKSRKDDGDNDLKDMRSIIQAAETTVDPSLCEQVPDDQEHESMNNIDANNEEMTVRLVNEGSEARECSLRMVDDKCTKEFASGGSTECSPSVSRETVVDAHYHETEDFIQFEHNEENFDEATKLSPEDSEDSERLCVAHVMVQSDIGSEAKGIVEKISARAEANSQTLAKNDCSLTSVTQNSGNEEEVQEVPLEVLALGDNNTQDNSVLTPSAIVRGTENKTSISSTENENCLHAIEAINCSSASYMATNCEALNADKEHLSSSLSEIKGEKTETVCSENEGLPKAPVSENEMGDTMDSDALIDDKLTVQLTKKVDIATSVKECDSISSESDSDTMDLDALIDDKLTVQLTEKLDIATSIKECEIISSENDGGEQLDDFSSAEKLIVACDGLDEGIVQSSCTVKESENMKIVAPPQDGAADCRNQNPVSVSESSVKALFFLQPEKAGELTPISSLAENGEETNKETTTEDVACSKRISKADNLALADSPAFKQAEEANNSINPKVQHLVLEAHLMNVEDEKCLESGKALRVDERNVISLGEDEAHSGAPQDMKLSELEFCLSADDNSADLNCFITEEMRRDIDEMFQDAESIPHMPQDEVNYMFDYQCDNYVPPADSLKHGQCDQGELVESEARKPIAWQSAMEMHHEVTSETSLSRMDDGITGRQNQAECYDGFGVQGNYVAGITENAFSVGRINEKPDEVENFPEGPKDFRDGAVAHEETATLEDGSEKKLCAEADSEITGSRITQQNDNENEVNDQTHIVQVDVCNIADNQLASEQTVPHDISEASDCGAYSLGEKSLNSEATKQCDGDEGSSHSAQMTVNKEYAAATTVLDLELLKTADDSPTPPCDQNELDFAPQHSNPGENIGLDSEEPGIGKDAAGDVIEKENADAQSEKPADAIDGDEDMQKLKRQNRSILIHATPRKPVLPKHDMKENMTAPKRSQMVNATLMKPKRKALGDI</sequence>
<keyword evidence="3" id="KW-1185">Reference proteome</keyword>
<organism evidence="2 3">
    <name type="scientific">Saponaria officinalis</name>
    <name type="common">Common soapwort</name>
    <name type="synonym">Lychnis saponaria</name>
    <dbReference type="NCBI Taxonomy" id="3572"/>
    <lineage>
        <taxon>Eukaryota</taxon>
        <taxon>Viridiplantae</taxon>
        <taxon>Streptophyta</taxon>
        <taxon>Embryophyta</taxon>
        <taxon>Tracheophyta</taxon>
        <taxon>Spermatophyta</taxon>
        <taxon>Magnoliopsida</taxon>
        <taxon>eudicotyledons</taxon>
        <taxon>Gunneridae</taxon>
        <taxon>Pentapetalae</taxon>
        <taxon>Caryophyllales</taxon>
        <taxon>Caryophyllaceae</taxon>
        <taxon>Caryophylleae</taxon>
        <taxon>Saponaria</taxon>
    </lineage>
</organism>
<evidence type="ECO:0000256" key="1">
    <source>
        <dbReference type="SAM" id="MobiDB-lite"/>
    </source>
</evidence>
<reference evidence="2" key="1">
    <citation type="submission" date="2024-03" db="EMBL/GenBank/DDBJ databases">
        <title>WGS assembly of Saponaria officinalis var. Norfolk2.</title>
        <authorList>
            <person name="Jenkins J."/>
            <person name="Shu S."/>
            <person name="Grimwood J."/>
            <person name="Barry K."/>
            <person name="Goodstein D."/>
            <person name="Schmutz J."/>
            <person name="Leebens-Mack J."/>
            <person name="Osbourn A."/>
        </authorList>
    </citation>
    <scope>NUCLEOTIDE SEQUENCE [LARGE SCALE GENOMIC DNA]</scope>
    <source>
        <strain evidence="2">JIC</strain>
    </source>
</reference>
<comment type="caution">
    <text evidence="2">The sequence shown here is derived from an EMBL/GenBank/DDBJ whole genome shotgun (WGS) entry which is preliminary data.</text>
</comment>
<feature type="region of interest" description="Disordered" evidence="1">
    <location>
        <begin position="1136"/>
        <end position="1187"/>
    </location>
</feature>
<evidence type="ECO:0008006" key="4">
    <source>
        <dbReference type="Google" id="ProtNLM"/>
    </source>
</evidence>
<dbReference type="PANTHER" id="PTHR33621:SF2">
    <property type="entry name" value="RIBOSOMAL L1 DOMAIN-CONTAINING PROTEIN"/>
    <property type="match status" value="1"/>
</dbReference>
<feature type="region of interest" description="Disordered" evidence="1">
    <location>
        <begin position="423"/>
        <end position="500"/>
    </location>
</feature>
<evidence type="ECO:0000313" key="2">
    <source>
        <dbReference type="EMBL" id="KAK9757352.1"/>
    </source>
</evidence>
<protein>
    <recommendedName>
        <fullName evidence="4">SAP domain-containing protein</fullName>
    </recommendedName>
</protein>
<feature type="region of interest" description="Disordered" evidence="1">
    <location>
        <begin position="1657"/>
        <end position="1679"/>
    </location>
</feature>
<accession>A0AAW1NFR2</accession>
<feature type="region of interest" description="Disordered" evidence="1">
    <location>
        <begin position="1311"/>
        <end position="1336"/>
    </location>
</feature>
<evidence type="ECO:0000313" key="3">
    <source>
        <dbReference type="Proteomes" id="UP001443914"/>
    </source>
</evidence>
<feature type="region of interest" description="Disordered" evidence="1">
    <location>
        <begin position="2310"/>
        <end position="2330"/>
    </location>
</feature>